<sequence>MAVNAIKQGVSDYIQKPIEPEVLLMMIEKALQERQRTREIRHLRKALVQGFSYGKIIGKNHRMREVFHLIEKVAPSDSRVFITGETGVGKELVARAIHFNSPRKNKAFVGINCGVLSESLLETELFGHEKGAFTGADRCKQGKFEYARGGTLFLDEIGDISPALQVKLLRVTQENSMERVGGNSPIDVNVRIVSATNQDIMGKIKSGSFRMELFYRLNVVAIQIPPLRERIDDIPLLVHHFIHCLNRKFHKNIQRVSTRAMKQLMQHNWPGNIRELANILERAFVTTDGAVIDSIDFSNDFRKSTGQQALYPVDTDIPFKTAMAMVQQQFEKAYLLKVLQQCNGNVSRSAEIMELNPRTLWRKIKDYRIDRLECILAGNRY</sequence>
<keyword evidence="2" id="KW-0067">ATP-binding</keyword>
<evidence type="ECO:0000313" key="9">
    <source>
        <dbReference type="Proteomes" id="UP000525298"/>
    </source>
</evidence>
<dbReference type="PRINTS" id="PR01590">
    <property type="entry name" value="HTHFIS"/>
</dbReference>
<dbReference type="InterPro" id="IPR002078">
    <property type="entry name" value="Sigma_54_int"/>
</dbReference>
<name>A0A7W0C738_9BACT</name>
<dbReference type="SUPFAM" id="SSF52540">
    <property type="entry name" value="P-loop containing nucleoside triphosphate hydrolases"/>
    <property type="match status" value="1"/>
</dbReference>
<dbReference type="SUPFAM" id="SSF46689">
    <property type="entry name" value="Homeodomain-like"/>
    <property type="match status" value="1"/>
</dbReference>
<gene>
    <name evidence="8" type="ORF">HNR65_000709</name>
</gene>
<dbReference type="PANTHER" id="PTHR32071">
    <property type="entry name" value="TRANSCRIPTIONAL REGULATORY PROTEIN"/>
    <property type="match status" value="1"/>
</dbReference>
<dbReference type="PROSITE" id="PS00675">
    <property type="entry name" value="SIGMA54_INTERACT_1"/>
    <property type="match status" value="1"/>
</dbReference>
<dbReference type="PROSITE" id="PS50045">
    <property type="entry name" value="SIGMA54_INTERACT_4"/>
    <property type="match status" value="1"/>
</dbReference>
<dbReference type="Pfam" id="PF02954">
    <property type="entry name" value="HTH_8"/>
    <property type="match status" value="1"/>
</dbReference>
<dbReference type="EMBL" id="JACDUS010000002">
    <property type="protein sequence ID" value="MBA2880391.1"/>
    <property type="molecule type" value="Genomic_DNA"/>
</dbReference>
<dbReference type="FunFam" id="3.40.50.300:FF:000006">
    <property type="entry name" value="DNA-binding transcriptional regulator NtrC"/>
    <property type="match status" value="1"/>
</dbReference>
<evidence type="ECO:0000256" key="3">
    <source>
        <dbReference type="ARBA" id="ARBA00023015"/>
    </source>
</evidence>
<dbReference type="PROSITE" id="PS00688">
    <property type="entry name" value="SIGMA54_INTERACT_3"/>
    <property type="match status" value="1"/>
</dbReference>
<dbReference type="InterPro" id="IPR058031">
    <property type="entry name" value="AAA_lid_NorR"/>
</dbReference>
<keyword evidence="3" id="KW-0805">Transcription regulation</keyword>
<dbReference type="CDD" id="cd00009">
    <property type="entry name" value="AAA"/>
    <property type="match status" value="1"/>
</dbReference>
<dbReference type="Gene3D" id="1.10.8.60">
    <property type="match status" value="1"/>
</dbReference>
<dbReference type="GO" id="GO:0043565">
    <property type="term" value="F:sequence-specific DNA binding"/>
    <property type="evidence" value="ECO:0007669"/>
    <property type="project" value="InterPro"/>
</dbReference>
<protein>
    <submittedName>
        <fullName evidence="8">DNA-binding NtrC family response regulator</fullName>
    </submittedName>
</protein>
<reference evidence="8 9" key="1">
    <citation type="submission" date="2020-07" db="EMBL/GenBank/DDBJ databases">
        <title>Genomic Encyclopedia of Type Strains, Phase IV (KMG-IV): sequencing the most valuable type-strain genomes for metagenomic binning, comparative biology and taxonomic classification.</title>
        <authorList>
            <person name="Goeker M."/>
        </authorList>
    </citation>
    <scope>NUCLEOTIDE SEQUENCE [LARGE SCALE GENOMIC DNA]</scope>
    <source>
        <strain evidence="8 9">DSM 17721</strain>
    </source>
</reference>
<dbReference type="Pfam" id="PF25601">
    <property type="entry name" value="AAA_lid_14"/>
    <property type="match status" value="1"/>
</dbReference>
<feature type="domain" description="Response regulatory" evidence="7">
    <location>
        <begin position="1"/>
        <end position="31"/>
    </location>
</feature>
<dbReference type="Gene3D" id="3.40.50.2300">
    <property type="match status" value="1"/>
</dbReference>
<keyword evidence="9" id="KW-1185">Reference proteome</keyword>
<dbReference type="PROSITE" id="PS50110">
    <property type="entry name" value="RESPONSE_REGULATORY"/>
    <property type="match status" value="1"/>
</dbReference>
<evidence type="ECO:0000256" key="4">
    <source>
        <dbReference type="ARBA" id="ARBA00023163"/>
    </source>
</evidence>
<evidence type="ECO:0000256" key="5">
    <source>
        <dbReference type="PROSITE-ProRule" id="PRU00169"/>
    </source>
</evidence>
<comment type="caution">
    <text evidence="8">The sequence shown here is derived from an EMBL/GenBank/DDBJ whole genome shotgun (WGS) entry which is preliminary data.</text>
</comment>
<dbReference type="InterPro" id="IPR003593">
    <property type="entry name" value="AAA+_ATPase"/>
</dbReference>
<dbReference type="Pfam" id="PF00158">
    <property type="entry name" value="Sigma54_activat"/>
    <property type="match status" value="1"/>
</dbReference>
<dbReference type="InterPro" id="IPR025662">
    <property type="entry name" value="Sigma_54_int_dom_ATP-bd_1"/>
</dbReference>
<dbReference type="Gene3D" id="3.40.50.300">
    <property type="entry name" value="P-loop containing nucleotide triphosphate hydrolases"/>
    <property type="match status" value="1"/>
</dbReference>
<evidence type="ECO:0000256" key="2">
    <source>
        <dbReference type="ARBA" id="ARBA00022840"/>
    </source>
</evidence>
<dbReference type="InterPro" id="IPR025944">
    <property type="entry name" value="Sigma_54_int_dom_CS"/>
</dbReference>
<dbReference type="SUPFAM" id="SSF52172">
    <property type="entry name" value="CheY-like"/>
    <property type="match status" value="1"/>
</dbReference>
<organism evidence="8 9">
    <name type="scientific">Desulfosalsimonas propionicica</name>
    <dbReference type="NCBI Taxonomy" id="332175"/>
    <lineage>
        <taxon>Bacteria</taxon>
        <taxon>Pseudomonadati</taxon>
        <taxon>Thermodesulfobacteriota</taxon>
        <taxon>Desulfobacteria</taxon>
        <taxon>Desulfobacterales</taxon>
        <taxon>Desulfosalsimonadaceae</taxon>
        <taxon>Desulfosalsimonas</taxon>
    </lineage>
</organism>
<dbReference type="GO" id="GO:0000160">
    <property type="term" value="P:phosphorelay signal transduction system"/>
    <property type="evidence" value="ECO:0007669"/>
    <property type="project" value="InterPro"/>
</dbReference>
<dbReference type="SMART" id="SM00382">
    <property type="entry name" value="AAA"/>
    <property type="match status" value="1"/>
</dbReference>
<dbReference type="GO" id="GO:0005524">
    <property type="term" value="F:ATP binding"/>
    <property type="evidence" value="ECO:0007669"/>
    <property type="project" value="UniProtKB-KW"/>
</dbReference>
<keyword evidence="4" id="KW-0804">Transcription</keyword>
<dbReference type="InterPro" id="IPR002197">
    <property type="entry name" value="HTH_Fis"/>
</dbReference>
<dbReference type="Proteomes" id="UP000525298">
    <property type="component" value="Unassembled WGS sequence"/>
</dbReference>
<keyword evidence="1" id="KW-0547">Nucleotide-binding</keyword>
<evidence type="ECO:0000256" key="1">
    <source>
        <dbReference type="ARBA" id="ARBA00022741"/>
    </source>
</evidence>
<keyword evidence="8" id="KW-0238">DNA-binding</keyword>
<proteinExistence type="predicted"/>
<dbReference type="GO" id="GO:0006355">
    <property type="term" value="P:regulation of DNA-templated transcription"/>
    <property type="evidence" value="ECO:0007669"/>
    <property type="project" value="InterPro"/>
</dbReference>
<dbReference type="InterPro" id="IPR009057">
    <property type="entry name" value="Homeodomain-like_sf"/>
</dbReference>
<feature type="domain" description="Sigma-54 factor interaction" evidence="6">
    <location>
        <begin position="56"/>
        <end position="285"/>
    </location>
</feature>
<evidence type="ECO:0000259" key="6">
    <source>
        <dbReference type="PROSITE" id="PS50045"/>
    </source>
</evidence>
<accession>A0A7W0C738</accession>
<dbReference type="InterPro" id="IPR027417">
    <property type="entry name" value="P-loop_NTPase"/>
</dbReference>
<evidence type="ECO:0000259" key="7">
    <source>
        <dbReference type="PROSITE" id="PS50110"/>
    </source>
</evidence>
<dbReference type="InterPro" id="IPR001789">
    <property type="entry name" value="Sig_transdc_resp-reg_receiver"/>
</dbReference>
<dbReference type="AlphaFoldDB" id="A0A7W0C738"/>
<comment type="caution">
    <text evidence="5">Lacks conserved residue(s) required for the propagation of feature annotation.</text>
</comment>
<dbReference type="InterPro" id="IPR011006">
    <property type="entry name" value="CheY-like_superfamily"/>
</dbReference>
<evidence type="ECO:0000313" key="8">
    <source>
        <dbReference type="EMBL" id="MBA2880391.1"/>
    </source>
</evidence>
<dbReference type="Gene3D" id="1.10.10.60">
    <property type="entry name" value="Homeodomain-like"/>
    <property type="match status" value="1"/>
</dbReference>